<dbReference type="RefSeq" id="XP_003073309.2">
    <property type="nucleotide sequence ID" value="XM_003073263.2"/>
</dbReference>
<reference evidence="1 2" key="1">
    <citation type="journal article" date="2010" name="Nat. Commun.">
        <title>The complete sequence of the smallest known nuclear genome from the microsporidian Encephalitozoon intestinalis.</title>
        <authorList>
            <person name="Corradi N."/>
            <person name="Pombert J.-F."/>
            <person name="Farinelli L."/>
            <person name="Didier E.S."/>
            <person name="Keeling P.J."/>
        </authorList>
    </citation>
    <scope>NUCLEOTIDE SEQUENCE [LARGE SCALE GENOMIC DNA]</scope>
    <source>
        <strain evidence="1 2">ATCC 50506</strain>
    </source>
</reference>
<dbReference type="KEGG" id="ein:Eint_080120"/>
<sequence length="237" mass="27005">MDCMISPQNAFTIDRILQAVRTSTILIDTTKEITFQLVSSDKTLVLNLDLKETFFETLSSKNRLALIPRQKFYIKKMKLLKITTKEYIITFEYVFDKYILRRRVFYNPSSFFSVGFKTDYSGEVSPSIMRLALKEISDQLVTLKIDNGRGEIYNEETKMGFPLEFSGEFSVDLVGGNLRSMLEVSDLFARTIVNYGASNPSINFIFLGNEIRASFFAAINHNPIKKENLSSGGAFGR</sequence>
<dbReference type="EMBL" id="CP001949">
    <property type="protein sequence ID" value="ADM11949.2"/>
    <property type="molecule type" value="Genomic_DNA"/>
</dbReference>
<evidence type="ECO:0000313" key="2">
    <source>
        <dbReference type="Proteomes" id="UP000002313"/>
    </source>
</evidence>
<gene>
    <name evidence="1" type="ORF">Eint_080120</name>
</gene>
<protein>
    <submittedName>
        <fullName evidence="1">Uncharacterized protein</fullName>
    </submittedName>
</protein>
<proteinExistence type="predicted"/>
<dbReference type="HOGENOM" id="CLU_102260_0_0_1"/>
<name>E0S8F5_ENCIT</name>
<keyword evidence="2" id="KW-1185">Reference proteome</keyword>
<accession>E0S8F5</accession>
<dbReference type="VEuPathDB" id="MicrosporidiaDB:Eint_080120"/>
<dbReference type="AlphaFoldDB" id="E0S8F5"/>
<evidence type="ECO:0000313" key="1">
    <source>
        <dbReference type="EMBL" id="ADM11949.2"/>
    </source>
</evidence>
<reference evidence="1 2" key="2">
    <citation type="journal article" date="2012" name="Proc. Natl. Acad. Sci. U.S.A.">
        <title>Gain and loss of multiple functionally related, horizontally transferred genes in the reduced genomes of two microsporidian parasites.</title>
        <authorList>
            <person name="Pombert J.-F."/>
            <person name="Selman M."/>
            <person name="Burki F."/>
            <person name="Bardell F.T."/>
            <person name="Farinelli L."/>
            <person name="Solter L.F."/>
            <person name="Whitman D.W."/>
            <person name="Weiss L.M."/>
            <person name="Corradi N."/>
            <person name="Keeling P.J."/>
        </authorList>
    </citation>
    <scope>NUCLEOTIDE SEQUENCE [LARGE SCALE GENOMIC DNA]</scope>
    <source>
        <strain evidence="1 2">ATCC 50506</strain>
    </source>
</reference>
<organism evidence="1 2">
    <name type="scientific">Encephalitozoon intestinalis (strain ATCC 50506)</name>
    <name type="common">Microsporidian parasite</name>
    <name type="synonym">Septata intestinalis</name>
    <dbReference type="NCBI Taxonomy" id="876142"/>
    <lineage>
        <taxon>Eukaryota</taxon>
        <taxon>Fungi</taxon>
        <taxon>Fungi incertae sedis</taxon>
        <taxon>Microsporidia</taxon>
        <taxon>Unikaryonidae</taxon>
        <taxon>Encephalitozoon</taxon>
    </lineage>
</organism>
<dbReference type="GeneID" id="9698132"/>
<dbReference type="OrthoDB" id="2191577at2759"/>
<dbReference type="Proteomes" id="UP000002313">
    <property type="component" value="Chromosome VIII"/>
</dbReference>